<dbReference type="Gene3D" id="3.40.50.80">
    <property type="entry name" value="Nucleotide-binding domain of ferredoxin-NADP reductase (FNR) module"/>
    <property type="match status" value="1"/>
</dbReference>
<accession>A0AAE3YGH1</accession>
<name>A0AAE3YGH1_9ACTN</name>
<comment type="caution">
    <text evidence="2">The sequence shown here is derived from an EMBL/GenBank/DDBJ whole genome shotgun (WGS) entry which is preliminary data.</text>
</comment>
<dbReference type="InterPro" id="IPR039374">
    <property type="entry name" value="SIP_fam"/>
</dbReference>
<dbReference type="Pfam" id="PF04954">
    <property type="entry name" value="SIP"/>
    <property type="match status" value="1"/>
</dbReference>
<dbReference type="SUPFAM" id="SSF63380">
    <property type="entry name" value="Riboflavin synthase domain-like"/>
    <property type="match status" value="1"/>
</dbReference>
<feature type="domain" description="FAD-binding FR-type" evidence="1">
    <location>
        <begin position="14"/>
        <end position="148"/>
    </location>
</feature>
<evidence type="ECO:0000259" key="1">
    <source>
        <dbReference type="PROSITE" id="PS51384"/>
    </source>
</evidence>
<dbReference type="PANTHER" id="PTHR30157">
    <property type="entry name" value="FERRIC REDUCTASE, NADPH-DEPENDENT"/>
    <property type="match status" value="1"/>
</dbReference>
<dbReference type="Proteomes" id="UP001183643">
    <property type="component" value="Unassembled WGS sequence"/>
</dbReference>
<dbReference type="RefSeq" id="WP_310361346.1">
    <property type="nucleotide sequence ID" value="NZ_JAVDYB010000001.1"/>
</dbReference>
<dbReference type="CDD" id="cd06193">
    <property type="entry name" value="siderophore_interacting"/>
    <property type="match status" value="1"/>
</dbReference>
<gene>
    <name evidence="2" type="ORF">J2S41_000007</name>
</gene>
<dbReference type="InterPro" id="IPR007037">
    <property type="entry name" value="SIP_rossman_dom"/>
</dbReference>
<dbReference type="Pfam" id="PF08021">
    <property type="entry name" value="FAD_binding_9"/>
    <property type="match status" value="1"/>
</dbReference>
<dbReference type="EMBL" id="JAVDYB010000001">
    <property type="protein sequence ID" value="MDR7273229.1"/>
    <property type="molecule type" value="Genomic_DNA"/>
</dbReference>
<protein>
    <submittedName>
        <fullName evidence="2">NADPH-dependent ferric siderophore reductase</fullName>
    </submittedName>
</protein>
<dbReference type="InterPro" id="IPR013113">
    <property type="entry name" value="SIP_FAD-bd"/>
</dbReference>
<sequence length="311" mass="33744">MTQTADPVTTVRPWRFFIAEVCRVERLSPSFLRVTLTGDDLDRFASTGYDQRFKLLPPLPGTGFDTLPTGEDWYGEWRALPEARRNPIRTYTIRAVRPALREVDVDMVLHGDHGPASRWALNARPGSPIALLGPNADHPGPHGGFDFRPPAHADFLLLGGDETAAPAIAAILEQLPPDTRGEAFIEVPLTGDHFPVTTPAGVTLTWLPRDGAAHGTHLIPAVEAATARILGDSPAPPADLEDVDVDHEMLWEVPVDATGAPLTDASRLYAWLAGEAGVIKTLRRHLVAGCAVDRRAVAFMGYWRLGRAEGS</sequence>
<evidence type="ECO:0000313" key="3">
    <source>
        <dbReference type="Proteomes" id="UP001183643"/>
    </source>
</evidence>
<evidence type="ECO:0000313" key="2">
    <source>
        <dbReference type="EMBL" id="MDR7273229.1"/>
    </source>
</evidence>
<dbReference type="InterPro" id="IPR017927">
    <property type="entry name" value="FAD-bd_FR_type"/>
</dbReference>
<dbReference type="InterPro" id="IPR017938">
    <property type="entry name" value="Riboflavin_synthase-like_b-brl"/>
</dbReference>
<dbReference type="GO" id="GO:0016491">
    <property type="term" value="F:oxidoreductase activity"/>
    <property type="evidence" value="ECO:0007669"/>
    <property type="project" value="InterPro"/>
</dbReference>
<dbReference type="PANTHER" id="PTHR30157:SF0">
    <property type="entry name" value="NADPH-DEPENDENT FERRIC-CHELATE REDUCTASE"/>
    <property type="match status" value="1"/>
</dbReference>
<dbReference type="Gene3D" id="2.40.30.10">
    <property type="entry name" value="Translation factors"/>
    <property type="match status" value="1"/>
</dbReference>
<reference evidence="2" key="1">
    <citation type="submission" date="2023-07" db="EMBL/GenBank/DDBJ databases">
        <title>Sequencing the genomes of 1000 actinobacteria strains.</title>
        <authorList>
            <person name="Klenk H.-P."/>
        </authorList>
    </citation>
    <scope>NUCLEOTIDE SEQUENCE</scope>
    <source>
        <strain evidence="2">DSM 44707</strain>
    </source>
</reference>
<dbReference type="InterPro" id="IPR039261">
    <property type="entry name" value="FNR_nucleotide-bd"/>
</dbReference>
<dbReference type="PROSITE" id="PS51384">
    <property type="entry name" value="FAD_FR"/>
    <property type="match status" value="1"/>
</dbReference>
<proteinExistence type="predicted"/>
<organism evidence="2 3">
    <name type="scientific">Catenuloplanes atrovinosus</name>
    <dbReference type="NCBI Taxonomy" id="137266"/>
    <lineage>
        <taxon>Bacteria</taxon>
        <taxon>Bacillati</taxon>
        <taxon>Actinomycetota</taxon>
        <taxon>Actinomycetes</taxon>
        <taxon>Micromonosporales</taxon>
        <taxon>Micromonosporaceae</taxon>
        <taxon>Catenuloplanes</taxon>
    </lineage>
</organism>
<keyword evidence="3" id="KW-1185">Reference proteome</keyword>
<dbReference type="AlphaFoldDB" id="A0AAE3YGH1"/>